<comment type="function">
    <text evidence="9">Sterol O-acyltransferase that catalyzes the formation of stery esters.</text>
</comment>
<evidence type="ECO:0000256" key="7">
    <source>
        <dbReference type="ARBA" id="ARBA00023136"/>
    </source>
</evidence>
<dbReference type="Proteomes" id="UP001391051">
    <property type="component" value="Unassembled WGS sequence"/>
</dbReference>
<evidence type="ECO:0000256" key="8">
    <source>
        <dbReference type="ARBA" id="ARBA00023315"/>
    </source>
</evidence>
<comment type="similarity">
    <text evidence="2 10">Belongs to the membrane-bound acyltransferase family. Sterol o-acyltransferase subfamily.</text>
</comment>
<keyword evidence="7 10" id="KW-0472">Membrane</keyword>
<dbReference type="RefSeq" id="XP_066700371.1">
    <property type="nucleotide sequence ID" value="XM_066844259.1"/>
</dbReference>
<dbReference type="PANTHER" id="PTHR10408:SF23">
    <property type="entry name" value="STEROL O-ACYLTRANSFERASE 1-RELATED"/>
    <property type="match status" value="1"/>
</dbReference>
<feature type="transmembrane region" description="Helical" evidence="12">
    <location>
        <begin position="499"/>
        <end position="520"/>
    </location>
</feature>
<feature type="compositionally biased region" description="Low complexity" evidence="11">
    <location>
        <begin position="130"/>
        <end position="141"/>
    </location>
</feature>
<feature type="transmembrane region" description="Helical" evidence="12">
    <location>
        <begin position="648"/>
        <end position="670"/>
    </location>
</feature>
<feature type="compositionally biased region" description="Low complexity" evidence="11">
    <location>
        <begin position="59"/>
        <end position="68"/>
    </location>
</feature>
<dbReference type="GeneID" id="92077321"/>
<evidence type="ECO:0000256" key="4">
    <source>
        <dbReference type="ARBA" id="ARBA00022692"/>
    </source>
</evidence>
<name>A0ABR1QEA4_9PEZI</name>
<dbReference type="Pfam" id="PF03062">
    <property type="entry name" value="MBOAT"/>
    <property type="match status" value="1"/>
</dbReference>
<organism evidence="13 14">
    <name type="scientific">Apiospora aurea</name>
    <dbReference type="NCBI Taxonomy" id="335848"/>
    <lineage>
        <taxon>Eukaryota</taxon>
        <taxon>Fungi</taxon>
        <taxon>Dikarya</taxon>
        <taxon>Ascomycota</taxon>
        <taxon>Pezizomycotina</taxon>
        <taxon>Sordariomycetes</taxon>
        <taxon>Xylariomycetidae</taxon>
        <taxon>Amphisphaeriales</taxon>
        <taxon>Apiosporaceae</taxon>
        <taxon>Apiospora</taxon>
    </lineage>
</organism>
<feature type="region of interest" description="Disordered" evidence="11">
    <location>
        <begin position="1"/>
        <end position="154"/>
    </location>
</feature>
<gene>
    <name evidence="13" type="ORF">PG986_008037</name>
</gene>
<dbReference type="InterPro" id="IPR014371">
    <property type="entry name" value="Oat_ACAT_DAG_ARE"/>
</dbReference>
<reference evidence="13 14" key="1">
    <citation type="submission" date="2023-01" db="EMBL/GenBank/DDBJ databases">
        <title>Analysis of 21 Apiospora genomes using comparative genomics revels a genus with tremendous synthesis potential of carbohydrate active enzymes and secondary metabolites.</title>
        <authorList>
            <person name="Sorensen T."/>
        </authorList>
    </citation>
    <scope>NUCLEOTIDE SEQUENCE [LARGE SCALE GENOMIC DNA]</scope>
    <source>
        <strain evidence="13 14">CBS 24483</strain>
    </source>
</reference>
<keyword evidence="6 12" id="KW-1133">Transmembrane helix</keyword>
<evidence type="ECO:0000313" key="14">
    <source>
        <dbReference type="Proteomes" id="UP001391051"/>
    </source>
</evidence>
<comment type="subcellular location">
    <subcellularLocation>
        <location evidence="1 10">Endoplasmic reticulum membrane</location>
        <topology evidence="1 10">Multi-pass membrane protein</topology>
    </subcellularLocation>
</comment>
<comment type="caution">
    <text evidence="13">The sequence shown here is derived from an EMBL/GenBank/DDBJ whole genome shotgun (WGS) entry which is preliminary data.</text>
</comment>
<keyword evidence="8 10" id="KW-0012">Acyltransferase</keyword>
<evidence type="ECO:0000256" key="5">
    <source>
        <dbReference type="ARBA" id="ARBA00022824"/>
    </source>
</evidence>
<evidence type="ECO:0000313" key="13">
    <source>
        <dbReference type="EMBL" id="KAK7952309.1"/>
    </source>
</evidence>
<evidence type="ECO:0000256" key="10">
    <source>
        <dbReference type="PIRNR" id="PIRNR000439"/>
    </source>
</evidence>
<keyword evidence="14" id="KW-1185">Reference proteome</keyword>
<evidence type="ECO:0000256" key="11">
    <source>
        <dbReference type="SAM" id="MobiDB-lite"/>
    </source>
</evidence>
<dbReference type="PIRSF" id="PIRSF000439">
    <property type="entry name" value="Oat_ACAT_DAG_ARE"/>
    <property type="match status" value="1"/>
</dbReference>
<dbReference type="PANTHER" id="PTHR10408">
    <property type="entry name" value="STEROL O-ACYLTRANSFERASE"/>
    <property type="match status" value="1"/>
</dbReference>
<accession>A0ABR1QEA4</accession>
<proteinExistence type="inferred from homology"/>
<evidence type="ECO:0000256" key="1">
    <source>
        <dbReference type="ARBA" id="ARBA00004477"/>
    </source>
</evidence>
<keyword evidence="4 12" id="KW-0812">Transmembrane</keyword>
<sequence>MSESESLNAASEVDTSADAGGPNQHHHSNGGVEGGDPLRANGSDGYFPPQPSEAVEKAQQQQQQQQQQRLARTPNESTSEEEDYDRQQQQLGQQKEKPVSVYLRRRVKPDSYDNSATATPDVVHLDDKTNSTTTESSSYENLPPLATRPSGDRRSKTYVVAADDKELRAILRRGLEREEEKKRPGRREKLRDMVFTRQFSTFDRQNQAAANSVFHGFYTLFWISVAFLILKMAADNWRKTGSPLGTNEIMRNMFRRDVVVLLVSDGVMCGLTGFDWVLQRLVHAHYIRWDKSGWIIQNVWQTLFIAGVIGLPLIRDWPWTHTVFFLLHGLVMLMKQHSYAFYNGHLSTLFEKREVLLQKLKQLDLIDPVTSPSQTSPSMPELSIEHLANQPSASVYKQRRQSIHQGSITDGIEQISATIDSGEPLDTNQLQLFERMIKWEIDALTDELKGKATYPSRSYPNNLTFANHYEWIVLPTLVYELEYPRSEGINWYYVAEKGIAMFGLIFVMIMVSQAYMYPVVMFTLKMKEEGWSTSARLAEFPWILSDLVFPFMMEYMLAWYVIWETALNLLAELTCFADRSFYDAWWNSGKTIFFVTLLGYPGEMETKSHNNSLVSWDQFARDWNRPVHNFLLRHVYHSSISSMRVNKYQATLITFFLSACVHELVMWCIFKKLRGYLLMMQMCQLPLVALSRSRWLKNKKTIGNMTFWVGIFTGPSLLCSLYLVL</sequence>
<feature type="transmembrane region" description="Helical" evidence="12">
    <location>
        <begin position="213"/>
        <end position="233"/>
    </location>
</feature>
<feature type="transmembrane region" description="Helical" evidence="12">
    <location>
        <begin position="294"/>
        <end position="314"/>
    </location>
</feature>
<feature type="transmembrane region" description="Helical" evidence="12">
    <location>
        <begin position="702"/>
        <end position="724"/>
    </location>
</feature>
<keyword evidence="5 10" id="KW-0256">Endoplasmic reticulum</keyword>
<dbReference type="InterPro" id="IPR004299">
    <property type="entry name" value="MBOAT_fam"/>
</dbReference>
<evidence type="ECO:0000256" key="3">
    <source>
        <dbReference type="ARBA" id="ARBA00022679"/>
    </source>
</evidence>
<evidence type="ECO:0000256" key="6">
    <source>
        <dbReference type="ARBA" id="ARBA00022989"/>
    </source>
</evidence>
<evidence type="ECO:0000256" key="9">
    <source>
        <dbReference type="ARBA" id="ARBA00023568"/>
    </source>
</evidence>
<feature type="transmembrane region" description="Helical" evidence="12">
    <location>
        <begin position="540"/>
        <end position="562"/>
    </location>
</feature>
<protein>
    <recommendedName>
        <fullName evidence="10">O-acyltransferase</fullName>
    </recommendedName>
</protein>
<evidence type="ECO:0000256" key="12">
    <source>
        <dbReference type="SAM" id="Phobius"/>
    </source>
</evidence>
<dbReference type="EMBL" id="JAQQWE010000005">
    <property type="protein sequence ID" value="KAK7952309.1"/>
    <property type="molecule type" value="Genomic_DNA"/>
</dbReference>
<feature type="transmembrane region" description="Helical" evidence="12">
    <location>
        <begin position="254"/>
        <end position="274"/>
    </location>
</feature>
<keyword evidence="3 10" id="KW-0808">Transferase</keyword>
<evidence type="ECO:0000256" key="2">
    <source>
        <dbReference type="ARBA" id="ARBA00009010"/>
    </source>
</evidence>